<reference evidence="1 2" key="1">
    <citation type="submission" date="2020-05" db="EMBL/GenBank/DDBJ databases">
        <title>Complete genome sequence of Hymenobacter sp. TS19 in Coasted Sand Dune.</title>
        <authorList>
            <person name="Lee J.-H."/>
            <person name="Jung J.-H."/>
            <person name="Jeong S."/>
            <person name="Zhao L."/>
            <person name="Kim M.-K."/>
            <person name="Seo H.-S."/>
            <person name="Lim S."/>
        </authorList>
    </citation>
    <scope>NUCLEOTIDE SEQUENCE [LARGE SCALE GENOMIC DNA]</scope>
    <source>
        <strain evidence="1 2">TS19</strain>
    </source>
</reference>
<proteinExistence type="predicted"/>
<dbReference type="RefSeq" id="WP_171591032.1">
    <property type="nucleotide sequence ID" value="NZ_CP053538.1"/>
</dbReference>
<evidence type="ECO:0000313" key="1">
    <source>
        <dbReference type="EMBL" id="QJX46931.1"/>
    </source>
</evidence>
<evidence type="ECO:0008006" key="3">
    <source>
        <dbReference type="Google" id="ProtNLM"/>
    </source>
</evidence>
<keyword evidence="2" id="KW-1185">Reference proteome</keyword>
<dbReference type="AlphaFoldDB" id="A0A6M6BED6"/>
<dbReference type="KEGG" id="hts:HMJ29_08290"/>
<dbReference type="PROSITE" id="PS51257">
    <property type="entry name" value="PROKAR_LIPOPROTEIN"/>
    <property type="match status" value="1"/>
</dbReference>
<organism evidence="1 2">
    <name type="scientific">Hymenobacter taeanensis</name>
    <dbReference type="NCBI Taxonomy" id="2735321"/>
    <lineage>
        <taxon>Bacteria</taxon>
        <taxon>Pseudomonadati</taxon>
        <taxon>Bacteroidota</taxon>
        <taxon>Cytophagia</taxon>
        <taxon>Cytophagales</taxon>
        <taxon>Hymenobacteraceae</taxon>
        <taxon>Hymenobacter</taxon>
    </lineage>
</organism>
<dbReference type="Proteomes" id="UP000501623">
    <property type="component" value="Chromosome"/>
</dbReference>
<gene>
    <name evidence="1" type="ORF">HMJ29_08290</name>
</gene>
<name>A0A6M6BED6_9BACT</name>
<sequence>MKKLLFVTALAGLAACSSDGTSSYQRLSGPNVLTDTSFEEVYGWGIDPATLTRERAHSGMYSMRVDPAHEYSMTYSVVIGQMSPRKVKKIKLSAWVFLPSENTKAILGVQIVDPDQGYKEVFGDGVKMETVKEYNKWVQVEKVMELPETLAPTHNLKLFLWRAAAVDPVYVDDVRLTIEE</sequence>
<dbReference type="EMBL" id="CP053538">
    <property type="protein sequence ID" value="QJX46931.1"/>
    <property type="molecule type" value="Genomic_DNA"/>
</dbReference>
<protein>
    <recommendedName>
        <fullName evidence="3">CBM-cenC domain-containing protein</fullName>
    </recommendedName>
</protein>
<evidence type="ECO:0000313" key="2">
    <source>
        <dbReference type="Proteomes" id="UP000501623"/>
    </source>
</evidence>
<accession>A0A6M6BED6</accession>
<dbReference type="Gene3D" id="2.60.120.260">
    <property type="entry name" value="Galactose-binding domain-like"/>
    <property type="match status" value="1"/>
</dbReference>